<feature type="domain" description="Protein kinase" evidence="3">
    <location>
        <begin position="1"/>
        <end position="156"/>
    </location>
</feature>
<dbReference type="Pfam" id="PF00069">
    <property type="entry name" value="Pkinase"/>
    <property type="match status" value="1"/>
</dbReference>
<keyword evidence="2" id="KW-0067">ATP-binding</keyword>
<name>A0ABR2GRU8_9EUKA</name>
<evidence type="ECO:0000256" key="1">
    <source>
        <dbReference type="ARBA" id="ARBA00022741"/>
    </source>
</evidence>
<dbReference type="InterPro" id="IPR050117">
    <property type="entry name" value="MAPK"/>
</dbReference>
<dbReference type="InterPro" id="IPR000719">
    <property type="entry name" value="Prot_kinase_dom"/>
</dbReference>
<organism evidence="4 5">
    <name type="scientific">Tritrichomonas musculus</name>
    <dbReference type="NCBI Taxonomy" id="1915356"/>
    <lineage>
        <taxon>Eukaryota</taxon>
        <taxon>Metamonada</taxon>
        <taxon>Parabasalia</taxon>
        <taxon>Tritrichomonadida</taxon>
        <taxon>Tritrichomonadidae</taxon>
        <taxon>Tritrichomonas</taxon>
    </lineage>
</organism>
<evidence type="ECO:0000256" key="2">
    <source>
        <dbReference type="ARBA" id="ARBA00022840"/>
    </source>
</evidence>
<dbReference type="PANTHER" id="PTHR24055">
    <property type="entry name" value="MITOGEN-ACTIVATED PROTEIN KINASE"/>
    <property type="match status" value="1"/>
</dbReference>
<comment type="caution">
    <text evidence="4">The sequence shown here is derived from an EMBL/GenBank/DDBJ whole genome shotgun (WGS) entry which is preliminary data.</text>
</comment>
<keyword evidence="5" id="KW-1185">Reference proteome</keyword>
<dbReference type="EMBL" id="JAPFFF010000064">
    <property type="protein sequence ID" value="KAK8836670.1"/>
    <property type="molecule type" value="Genomic_DNA"/>
</dbReference>
<gene>
    <name evidence="4" type="ORF">M9Y10_037607</name>
</gene>
<dbReference type="Gene3D" id="1.10.510.10">
    <property type="entry name" value="Transferase(Phosphotransferase) domain 1"/>
    <property type="match status" value="1"/>
</dbReference>
<dbReference type="PROSITE" id="PS50011">
    <property type="entry name" value="PROTEIN_KINASE_DOM"/>
    <property type="match status" value="1"/>
</dbReference>
<accession>A0ABR2GRU8</accession>
<dbReference type="SUPFAM" id="SSF56112">
    <property type="entry name" value="Protein kinase-like (PK-like)"/>
    <property type="match status" value="1"/>
</dbReference>
<dbReference type="Proteomes" id="UP001470230">
    <property type="component" value="Unassembled WGS sequence"/>
</dbReference>
<evidence type="ECO:0000259" key="3">
    <source>
        <dbReference type="PROSITE" id="PS50011"/>
    </source>
</evidence>
<evidence type="ECO:0000313" key="5">
    <source>
        <dbReference type="Proteomes" id="UP001470230"/>
    </source>
</evidence>
<sequence>MKDLNTGQIDVNSYFDLKIQTFDLNKIDGCYCISKYKAPEMYLLPESASFSCDIWSVGCILYELLTKKQLFEGNSTINMLQKFVDTIGTPKDNDLFYVKNPQTIESMNSIQKVGDSNIDNLIQNASSDEIDFFKSMMNWNHNKRISVEEAPNHLYFKKFHDHLDEPSAPKIEALDIKMNKSDFKEKFWNGIQRIKETNNFK</sequence>
<reference evidence="4 5" key="1">
    <citation type="submission" date="2024-04" db="EMBL/GenBank/DDBJ databases">
        <title>Tritrichomonas musculus Genome.</title>
        <authorList>
            <person name="Alves-Ferreira E."/>
            <person name="Grigg M."/>
            <person name="Lorenzi H."/>
            <person name="Galac M."/>
        </authorList>
    </citation>
    <scope>NUCLEOTIDE SEQUENCE [LARGE SCALE GENOMIC DNA]</scope>
    <source>
        <strain evidence="4 5">EAF2021</strain>
    </source>
</reference>
<protein>
    <recommendedName>
        <fullName evidence="3">Protein kinase domain-containing protein</fullName>
    </recommendedName>
</protein>
<keyword evidence="1" id="KW-0547">Nucleotide-binding</keyword>
<evidence type="ECO:0000313" key="4">
    <source>
        <dbReference type="EMBL" id="KAK8836670.1"/>
    </source>
</evidence>
<proteinExistence type="predicted"/>
<dbReference type="InterPro" id="IPR011009">
    <property type="entry name" value="Kinase-like_dom_sf"/>
</dbReference>